<name>A0AAE1UBZ9_9EUCA</name>
<comment type="caution">
    <text evidence="6">The sequence shown here is derived from an EMBL/GenBank/DDBJ whole genome shotgun (WGS) entry which is preliminary data.</text>
</comment>
<feature type="compositionally biased region" description="Pro residues" evidence="4">
    <location>
        <begin position="1187"/>
        <end position="1199"/>
    </location>
</feature>
<feature type="region of interest" description="Disordered" evidence="4">
    <location>
        <begin position="1149"/>
        <end position="1227"/>
    </location>
</feature>
<dbReference type="GO" id="GO:0007169">
    <property type="term" value="P:cell surface receptor protein tyrosine kinase signaling pathway"/>
    <property type="evidence" value="ECO:0007669"/>
    <property type="project" value="TreeGrafter"/>
</dbReference>
<feature type="compositionally biased region" description="Gly residues" evidence="4">
    <location>
        <begin position="38"/>
        <end position="55"/>
    </location>
</feature>
<organism evidence="6 7">
    <name type="scientific">Petrolisthes manimaculis</name>
    <dbReference type="NCBI Taxonomy" id="1843537"/>
    <lineage>
        <taxon>Eukaryota</taxon>
        <taxon>Metazoa</taxon>
        <taxon>Ecdysozoa</taxon>
        <taxon>Arthropoda</taxon>
        <taxon>Crustacea</taxon>
        <taxon>Multicrustacea</taxon>
        <taxon>Malacostraca</taxon>
        <taxon>Eumalacostraca</taxon>
        <taxon>Eucarida</taxon>
        <taxon>Decapoda</taxon>
        <taxon>Pleocyemata</taxon>
        <taxon>Anomura</taxon>
        <taxon>Galatheoidea</taxon>
        <taxon>Porcellanidae</taxon>
        <taxon>Petrolisthes</taxon>
    </lineage>
</organism>
<feature type="domain" description="Protein kinase" evidence="5">
    <location>
        <begin position="708"/>
        <end position="1125"/>
    </location>
</feature>
<dbReference type="GO" id="GO:0004714">
    <property type="term" value="F:transmembrane receptor protein tyrosine kinase activity"/>
    <property type="evidence" value="ECO:0007669"/>
    <property type="project" value="UniProtKB-EC"/>
</dbReference>
<dbReference type="InterPro" id="IPR055162">
    <property type="entry name" value="RET_CRD"/>
</dbReference>
<dbReference type="PROSITE" id="PS00107">
    <property type="entry name" value="PROTEIN_KINASE_ATP"/>
    <property type="match status" value="1"/>
</dbReference>
<evidence type="ECO:0000256" key="4">
    <source>
        <dbReference type="SAM" id="MobiDB-lite"/>
    </source>
</evidence>
<gene>
    <name evidence="6" type="ORF">Pmani_010423</name>
</gene>
<accession>A0AAE1UBZ9</accession>
<evidence type="ECO:0000259" key="5">
    <source>
        <dbReference type="PROSITE" id="PS50011"/>
    </source>
</evidence>
<evidence type="ECO:0000256" key="2">
    <source>
        <dbReference type="ARBA" id="ARBA00051243"/>
    </source>
</evidence>
<feature type="compositionally biased region" description="Low complexity" evidence="4">
    <location>
        <begin position="1153"/>
        <end position="1186"/>
    </location>
</feature>
<dbReference type="Pfam" id="PF07714">
    <property type="entry name" value="PK_Tyr_Ser-Thr"/>
    <property type="match status" value="1"/>
</dbReference>
<evidence type="ECO:0000313" key="7">
    <source>
        <dbReference type="Proteomes" id="UP001292094"/>
    </source>
</evidence>
<comment type="subcellular location">
    <subcellularLocation>
        <location evidence="1">Membrane</location>
        <topology evidence="1">Single-pass membrane protein</topology>
    </subcellularLocation>
</comment>
<dbReference type="InterPro" id="IPR020635">
    <property type="entry name" value="Tyr_kinase_cat_dom"/>
</dbReference>
<reference evidence="6" key="1">
    <citation type="submission" date="2023-11" db="EMBL/GenBank/DDBJ databases">
        <title>Genome assemblies of two species of porcelain crab, Petrolisthes cinctipes and Petrolisthes manimaculis (Anomura: Porcellanidae).</title>
        <authorList>
            <person name="Angst P."/>
        </authorList>
    </citation>
    <scope>NUCLEOTIDE SEQUENCE</scope>
    <source>
        <strain evidence="6">PB745_02</strain>
        <tissue evidence="6">Gill</tissue>
    </source>
</reference>
<dbReference type="InterPro" id="IPR000719">
    <property type="entry name" value="Prot_kinase_dom"/>
</dbReference>
<proteinExistence type="predicted"/>
<dbReference type="InterPro" id="IPR001245">
    <property type="entry name" value="Ser-Thr/Tyr_kinase_cat_dom"/>
</dbReference>
<dbReference type="FunFam" id="3.30.200.20:FF:000234">
    <property type="entry name" value="Proto-oncogene tyrosine-protein kinase receptor Ret"/>
    <property type="match status" value="1"/>
</dbReference>
<dbReference type="InterPro" id="IPR050122">
    <property type="entry name" value="RTK"/>
</dbReference>
<dbReference type="PROSITE" id="PS00109">
    <property type="entry name" value="PROTEIN_KINASE_TYR"/>
    <property type="match status" value="1"/>
</dbReference>
<dbReference type="InterPro" id="IPR008266">
    <property type="entry name" value="Tyr_kinase_AS"/>
</dbReference>
<dbReference type="SUPFAM" id="SSF56112">
    <property type="entry name" value="Protein kinase-like (PK-like)"/>
    <property type="match status" value="1"/>
</dbReference>
<dbReference type="Pfam" id="PF22540">
    <property type="entry name" value="RET_CRD"/>
    <property type="match status" value="1"/>
</dbReference>
<dbReference type="GO" id="GO:0005524">
    <property type="term" value="F:ATP binding"/>
    <property type="evidence" value="ECO:0007669"/>
    <property type="project" value="UniProtKB-UniRule"/>
</dbReference>
<dbReference type="Gene3D" id="3.30.200.20">
    <property type="entry name" value="Phosphorylase Kinase, domain 1"/>
    <property type="match status" value="1"/>
</dbReference>
<dbReference type="SMART" id="SM00219">
    <property type="entry name" value="TyrKc"/>
    <property type="match status" value="1"/>
</dbReference>
<dbReference type="Proteomes" id="UP001292094">
    <property type="component" value="Unassembled WGS sequence"/>
</dbReference>
<dbReference type="PANTHER" id="PTHR24416:SF617">
    <property type="entry name" value="RET ONCOGENE, ISOFORM A"/>
    <property type="match status" value="1"/>
</dbReference>
<dbReference type="Gene3D" id="1.10.510.10">
    <property type="entry name" value="Transferase(Phosphotransferase) domain 1"/>
    <property type="match status" value="1"/>
</dbReference>
<dbReference type="AlphaFoldDB" id="A0AAE1UBZ9"/>
<dbReference type="FunFam" id="1.10.510.10:FF:000462">
    <property type="entry name" value="Receptor tyrosine kinase"/>
    <property type="match status" value="1"/>
</dbReference>
<comment type="catalytic activity">
    <reaction evidence="2">
        <text>L-tyrosyl-[protein] + ATP = O-phospho-L-tyrosyl-[protein] + ADP + H(+)</text>
        <dbReference type="Rhea" id="RHEA:10596"/>
        <dbReference type="Rhea" id="RHEA-COMP:10136"/>
        <dbReference type="Rhea" id="RHEA-COMP:20101"/>
        <dbReference type="ChEBI" id="CHEBI:15378"/>
        <dbReference type="ChEBI" id="CHEBI:30616"/>
        <dbReference type="ChEBI" id="CHEBI:46858"/>
        <dbReference type="ChEBI" id="CHEBI:61978"/>
        <dbReference type="ChEBI" id="CHEBI:456216"/>
        <dbReference type="EC" id="2.7.10.1"/>
    </reaction>
</comment>
<feature type="compositionally biased region" description="Low complexity" evidence="4">
    <location>
        <begin position="1048"/>
        <end position="1060"/>
    </location>
</feature>
<dbReference type="InterPro" id="IPR017441">
    <property type="entry name" value="Protein_kinase_ATP_BS"/>
</dbReference>
<dbReference type="PRINTS" id="PR00109">
    <property type="entry name" value="TYRKINASE"/>
</dbReference>
<evidence type="ECO:0000256" key="1">
    <source>
        <dbReference type="ARBA" id="ARBA00004167"/>
    </source>
</evidence>
<feature type="region of interest" description="Disordered" evidence="4">
    <location>
        <begin position="1042"/>
        <end position="1073"/>
    </location>
</feature>
<dbReference type="InterPro" id="IPR011009">
    <property type="entry name" value="Kinase-like_dom_sf"/>
</dbReference>
<evidence type="ECO:0000313" key="6">
    <source>
        <dbReference type="EMBL" id="KAK4318588.1"/>
    </source>
</evidence>
<feature type="region of interest" description="Disordered" evidence="4">
    <location>
        <begin position="24"/>
        <end position="61"/>
    </location>
</feature>
<feature type="compositionally biased region" description="Basic and acidic residues" evidence="4">
    <location>
        <begin position="1217"/>
        <end position="1227"/>
    </location>
</feature>
<evidence type="ECO:0000256" key="3">
    <source>
        <dbReference type="PROSITE-ProRule" id="PRU10141"/>
    </source>
</evidence>
<dbReference type="PANTHER" id="PTHR24416">
    <property type="entry name" value="TYROSINE-PROTEIN KINASE RECEPTOR"/>
    <property type="match status" value="1"/>
</dbReference>
<dbReference type="PROSITE" id="PS50011">
    <property type="entry name" value="PROTEIN_KINASE_DOM"/>
    <property type="match status" value="1"/>
</dbReference>
<sequence>MIRAKIRARENIYKRTELVAVIGPRDGSASPHSDLGSRRGGNGGGGGGGGGGGRLGLDDDEDPIEKTLTVKIIVTENINCDRPTSQACSCLRVRLFTCVSGRTDTPSYTGYAPTICRVEASRAELVTSGEHLEITPRVPLDREAREADESKYPLLHHHTKRRRVAPHTVEGRLYILDEDDSPPIRIREPHVDWFVGDNTDDLDDKLMVVDPDLTNHYVVMLVGNTHNLVTIESVTEFATAGYLCNTALEGQSNVTISATCTVLTPVIKIEDCCGGRGLENAPSQIHFSVVWQDRSLLPPYAAKQVVYNLTLTRPRNNDYRSELSPGSGGVGSGVVTWDQEGSDQDGGGQLHYEHSLLMMEIPPAELNVTITLPVAKYHRVGQLIHHNITHSHDATLPSSAHFMIGPESPSYGLGITLNMGILYVSDLRELRSGEVVVRRGNSSTIVTLTVEEGEAPKHIDPSCFSLSMSKDEDHFPSCAVHTYQVNCENSCGYSASQGRCKWRHNNERGIIQSTHYATCSPDLATCPNGVCDELEIKNQAICPQDCVDESWIRGQQVTLSKSGRGIVAGMSPCNCNFGGCQCFVNGDSPPPISPPPVTPAIVPKTGSQWECNSGCQVGLAMAVLLTIAVIVGWFLLCRRRALRKEKHKRGVISLGTLPSEDRPSMPYNETHDSLIHGVRASPRNDHHTPIPALNLTIDRKWEFPRSRLVIEQTLGEGEFGKVMKAKAQGIAGNLGYSTVAVKMLKSNSTPAELADLLSEYTLLKEVSHPNVVKLLGACTSKGGPIYIIIEYCQYGSLRNYLKRSRHAEFENRVGSGPGEANAADYNITPKDILSFAWQICKGMAYLTEMKLVHRDLAARNVLLASGRVCKISDFGLTRDVYEGDLYFKRSKGRVPVKWMALESLVDHVYTSKSDVWGFGVLLWELVTLGTPPYPGITPERLFSLLKAGYRMERPDNCSPELSIRHKITYKSLNPFISSVTQRIIHPPSITYLSHSPTHPPTPSYTHPPIHPPPLSHPPTRPTLQLPLILTHSSPTLTYSSHPLPPTHLPHLPTHSTQHPLSHPPTLTPSSPTLHPISHPLSYFPTLTPSSLPTPHRYDVMLQCWAEDPGRRPTFQALTDIFENMIQADVEYLELRSLIVTNRGYFDTLPDPPQQLLDAPPQFQDSPTQQQQQQQQQEGQQQQREPGIPTPPPPPPPLPPSSDVLQARHLGLPTLNLEEVHTPRSQGE</sequence>
<keyword evidence="3" id="KW-0547">Nucleotide-binding</keyword>
<feature type="binding site" evidence="3">
    <location>
        <position position="742"/>
    </location>
    <ligand>
        <name>ATP</name>
        <dbReference type="ChEBI" id="CHEBI:30616"/>
    </ligand>
</feature>
<keyword evidence="7" id="KW-1185">Reference proteome</keyword>
<dbReference type="GO" id="GO:0043235">
    <property type="term" value="C:receptor complex"/>
    <property type="evidence" value="ECO:0007669"/>
    <property type="project" value="TreeGrafter"/>
</dbReference>
<dbReference type="GO" id="GO:0005886">
    <property type="term" value="C:plasma membrane"/>
    <property type="evidence" value="ECO:0007669"/>
    <property type="project" value="TreeGrafter"/>
</dbReference>
<dbReference type="EMBL" id="JAWZYT010000818">
    <property type="protein sequence ID" value="KAK4318588.1"/>
    <property type="molecule type" value="Genomic_DNA"/>
</dbReference>
<keyword evidence="3" id="KW-0067">ATP-binding</keyword>
<protein>
    <recommendedName>
        <fullName evidence="5">Protein kinase domain-containing protein</fullName>
    </recommendedName>
</protein>